<organism evidence="3 4">
    <name type="scientific">Alloalcanivorax marinus</name>
    <dbReference type="NCBI Taxonomy" id="1177169"/>
    <lineage>
        <taxon>Bacteria</taxon>
        <taxon>Pseudomonadati</taxon>
        <taxon>Pseudomonadota</taxon>
        <taxon>Gammaproteobacteria</taxon>
        <taxon>Oceanospirillales</taxon>
        <taxon>Alcanivoracaceae</taxon>
        <taxon>Alloalcanivorax</taxon>
    </lineage>
</organism>
<dbReference type="InterPro" id="IPR006860">
    <property type="entry name" value="FecR"/>
</dbReference>
<dbReference type="PANTHER" id="PTHR30273:SF2">
    <property type="entry name" value="PROTEIN FECR"/>
    <property type="match status" value="1"/>
</dbReference>
<evidence type="ECO:0000259" key="1">
    <source>
        <dbReference type="Pfam" id="PF04773"/>
    </source>
</evidence>
<dbReference type="AlphaFoldDB" id="A0A9Q3YSR4"/>
<feature type="domain" description="FecR protein" evidence="1">
    <location>
        <begin position="101"/>
        <end position="195"/>
    </location>
</feature>
<dbReference type="Pfam" id="PF04773">
    <property type="entry name" value="FecR"/>
    <property type="match status" value="1"/>
</dbReference>
<dbReference type="PIRSF" id="PIRSF018266">
    <property type="entry name" value="FecR"/>
    <property type="match status" value="1"/>
</dbReference>
<reference evidence="3" key="1">
    <citation type="submission" date="2021-10" db="EMBL/GenBank/DDBJ databases">
        <title>The diversity and Nitrogen Metabolism of Culturable Nitrate-Utilizing Bacteria Within the Oxygen Minimum Zone of the Changjiang (Yangtze River)Estuary.</title>
        <authorList>
            <person name="Zhang D."/>
            <person name="Zheng J."/>
            <person name="Liu S."/>
            <person name="He W."/>
        </authorList>
    </citation>
    <scope>NUCLEOTIDE SEQUENCE</scope>
    <source>
        <strain evidence="3">FXH-223</strain>
    </source>
</reference>
<evidence type="ECO:0000313" key="3">
    <source>
        <dbReference type="EMBL" id="MCC4309903.1"/>
    </source>
</evidence>
<feature type="domain" description="FecR N-terminal" evidence="2">
    <location>
        <begin position="3"/>
        <end position="45"/>
    </location>
</feature>
<gene>
    <name evidence="3" type="ORF">LL252_15120</name>
</gene>
<dbReference type="InterPro" id="IPR012373">
    <property type="entry name" value="Ferrdict_sens_TM"/>
</dbReference>
<dbReference type="GO" id="GO:0016989">
    <property type="term" value="F:sigma factor antagonist activity"/>
    <property type="evidence" value="ECO:0007669"/>
    <property type="project" value="TreeGrafter"/>
</dbReference>
<sequence length="312" mass="34572">MARQAARWFLRWREQALDADARAELARWRARAPEHERAWQRALRLAETFQSIPAELGMRTLDRRRRLDRRAALKHLALLIGTAPAAYLAGRALPLARSGASYRTAVGERRTLMLEDGTRVDLNTDSALDVSFDGGQRLLNLHGGEILVTSGGPDPADRPLRVRTGEGLMQALGTRFLVRRTRPGQSELAVFEGAVAVRPGAGGAPSPGRVLRAGQATRFDRLGLEPDRPAAESRAAWTRGRLVADDLPLDHFLAELGRYRAGFVQCDDRAARLRITGTFQLDHGDRILAALPDTLPVEVSFLTPYWVRVRGR</sequence>
<dbReference type="PANTHER" id="PTHR30273">
    <property type="entry name" value="PERIPLASMIC SIGNAL SENSOR AND SIGMA FACTOR ACTIVATOR FECR-RELATED"/>
    <property type="match status" value="1"/>
</dbReference>
<dbReference type="RefSeq" id="WP_228234606.1">
    <property type="nucleotide sequence ID" value="NZ_JAJGNA010000024.1"/>
</dbReference>
<accession>A0A9Q3YSR4</accession>
<dbReference type="EMBL" id="JAJGNA010000024">
    <property type="protein sequence ID" value="MCC4309903.1"/>
    <property type="molecule type" value="Genomic_DNA"/>
</dbReference>
<comment type="caution">
    <text evidence="3">The sequence shown here is derived from an EMBL/GenBank/DDBJ whole genome shotgun (WGS) entry which is preliminary data.</text>
</comment>
<dbReference type="Proteomes" id="UP001108027">
    <property type="component" value="Unassembled WGS sequence"/>
</dbReference>
<proteinExistence type="predicted"/>
<dbReference type="Pfam" id="PF16220">
    <property type="entry name" value="DUF4880"/>
    <property type="match status" value="1"/>
</dbReference>
<protein>
    <submittedName>
        <fullName evidence="3">FecR domain-containing protein</fullName>
    </submittedName>
</protein>
<evidence type="ECO:0000313" key="4">
    <source>
        <dbReference type="Proteomes" id="UP001108027"/>
    </source>
</evidence>
<evidence type="ECO:0000259" key="2">
    <source>
        <dbReference type="Pfam" id="PF16220"/>
    </source>
</evidence>
<dbReference type="InterPro" id="IPR032623">
    <property type="entry name" value="FecR_N"/>
</dbReference>
<name>A0A9Q3YSR4_9GAMM</name>
<dbReference type="Gene3D" id="2.60.120.1440">
    <property type="match status" value="1"/>
</dbReference>
<keyword evidence="4" id="KW-1185">Reference proteome</keyword>